<dbReference type="EMBL" id="JAMDLW010000006">
    <property type="protein sequence ID" value="MCY9519197.1"/>
    <property type="molecule type" value="Genomic_DNA"/>
</dbReference>
<keyword evidence="3" id="KW-1185">Reference proteome</keyword>
<proteinExistence type="predicted"/>
<evidence type="ECO:0000313" key="3">
    <source>
        <dbReference type="Proteomes" id="UP001207626"/>
    </source>
</evidence>
<accession>A0ABT4DPC1</accession>
<feature type="region of interest" description="Disordered" evidence="1">
    <location>
        <begin position="87"/>
        <end position="117"/>
    </location>
</feature>
<protein>
    <submittedName>
        <fullName evidence="2">Uncharacterized protein</fullName>
    </submittedName>
</protein>
<reference evidence="2 3" key="1">
    <citation type="submission" date="2022-05" db="EMBL/GenBank/DDBJ databases">
        <title>Genome Sequencing of Bee-Associated Microbes.</title>
        <authorList>
            <person name="Dunlap C."/>
        </authorList>
    </citation>
    <scope>NUCLEOTIDE SEQUENCE [LARGE SCALE GENOMIC DNA]</scope>
    <source>
        <strain evidence="2 3">NRRL NRS-1438</strain>
    </source>
</reference>
<name>A0ABT4DPC1_9BACL</name>
<dbReference type="Proteomes" id="UP001207626">
    <property type="component" value="Unassembled WGS sequence"/>
</dbReference>
<evidence type="ECO:0000313" key="2">
    <source>
        <dbReference type="EMBL" id="MCY9519197.1"/>
    </source>
</evidence>
<organism evidence="2 3">
    <name type="scientific">Paenibacillus apiarius</name>
    <dbReference type="NCBI Taxonomy" id="46240"/>
    <lineage>
        <taxon>Bacteria</taxon>
        <taxon>Bacillati</taxon>
        <taxon>Bacillota</taxon>
        <taxon>Bacilli</taxon>
        <taxon>Bacillales</taxon>
        <taxon>Paenibacillaceae</taxon>
        <taxon>Paenibacillus</taxon>
    </lineage>
</organism>
<evidence type="ECO:0000256" key="1">
    <source>
        <dbReference type="SAM" id="MobiDB-lite"/>
    </source>
</evidence>
<gene>
    <name evidence="2" type="ORF">M5X09_05805</name>
</gene>
<comment type="caution">
    <text evidence="2">The sequence shown here is derived from an EMBL/GenBank/DDBJ whole genome shotgun (WGS) entry which is preliminary data.</text>
</comment>
<dbReference type="RefSeq" id="WP_087433153.1">
    <property type="nucleotide sequence ID" value="NZ_JAMDLV010000064.1"/>
</dbReference>
<sequence length="174" mass="18856">MTQPIISWLNSTHSAEITAPFDFGVIDAGDSGPLVTFNIWNNKNGDKDVSKMRDCTITTRGMDGGLETQVVNNNWFHAQVDSLGETDISDESSRIGKTRSKPLGTTGSTTKDHSGKELTTPLTPAAQEILGVNNNGNPLDAAGNYVTFSLQAEIPMDASSGRQDFKIRVSYRYV</sequence>